<dbReference type="AlphaFoldDB" id="A0A1N6EBP1"/>
<evidence type="ECO:0000313" key="2">
    <source>
        <dbReference type="Proteomes" id="UP000184782"/>
    </source>
</evidence>
<sequence length="147" mass="17649">MIIFKMKLDYKKINIGHLIREEIKAIKIESGRICKFMNCTEKEIEEMYEATDLPTNILLKWCKLLEYDFFRIYSQHLILFSTPKQKSKATDTKESKSSLPNYRKNLYTKEIINFVLELIRTGKKTKAQIIEEYKIPKNTLLKWIEKY</sequence>
<dbReference type="InterPro" id="IPR009057">
    <property type="entry name" value="Homeodomain-like_sf"/>
</dbReference>
<protein>
    <submittedName>
        <fullName evidence="1">Uncharacterized protein</fullName>
    </submittedName>
</protein>
<organism evidence="1 2">
    <name type="scientific">Chryseobacterium scophthalmum</name>
    <dbReference type="NCBI Taxonomy" id="59733"/>
    <lineage>
        <taxon>Bacteria</taxon>
        <taxon>Pseudomonadati</taxon>
        <taxon>Bacteroidota</taxon>
        <taxon>Flavobacteriia</taxon>
        <taxon>Flavobacteriales</taxon>
        <taxon>Weeksellaceae</taxon>
        <taxon>Chryseobacterium group</taxon>
        <taxon>Chryseobacterium</taxon>
    </lineage>
</organism>
<name>A0A1N6EBP1_9FLAO</name>
<proteinExistence type="predicted"/>
<evidence type="ECO:0000313" key="1">
    <source>
        <dbReference type="EMBL" id="SIN80440.1"/>
    </source>
</evidence>
<reference evidence="2" key="1">
    <citation type="submission" date="2016-12" db="EMBL/GenBank/DDBJ databases">
        <authorList>
            <person name="Varghese N."/>
            <person name="Submissions S."/>
        </authorList>
    </citation>
    <scope>NUCLEOTIDE SEQUENCE [LARGE SCALE GENOMIC DNA]</scope>
    <source>
        <strain evidence="2">DSM 16779</strain>
    </source>
</reference>
<dbReference type="SUPFAM" id="SSF46689">
    <property type="entry name" value="Homeodomain-like"/>
    <property type="match status" value="1"/>
</dbReference>
<dbReference type="Proteomes" id="UP000184782">
    <property type="component" value="Unassembled WGS sequence"/>
</dbReference>
<keyword evidence="2" id="KW-1185">Reference proteome</keyword>
<dbReference type="EMBL" id="FSRQ01000001">
    <property type="protein sequence ID" value="SIN80440.1"/>
    <property type="molecule type" value="Genomic_DNA"/>
</dbReference>
<accession>A0A1N6EBP1</accession>
<gene>
    <name evidence="1" type="ORF">SAMN05421769_0128</name>
</gene>